<reference evidence="1 2" key="1">
    <citation type="submission" date="2024-11" db="EMBL/GenBank/DDBJ databases">
        <title>A near-complete genome assembly of Cinchona calisaya.</title>
        <authorList>
            <person name="Lian D.C."/>
            <person name="Zhao X.W."/>
            <person name="Wei L."/>
        </authorList>
    </citation>
    <scope>NUCLEOTIDE SEQUENCE [LARGE SCALE GENOMIC DNA]</scope>
    <source>
        <tissue evidence="1">Nenye</tissue>
    </source>
</reference>
<organism evidence="1 2">
    <name type="scientific">Cinchona calisaya</name>
    <dbReference type="NCBI Taxonomy" id="153742"/>
    <lineage>
        <taxon>Eukaryota</taxon>
        <taxon>Viridiplantae</taxon>
        <taxon>Streptophyta</taxon>
        <taxon>Embryophyta</taxon>
        <taxon>Tracheophyta</taxon>
        <taxon>Spermatophyta</taxon>
        <taxon>Magnoliopsida</taxon>
        <taxon>eudicotyledons</taxon>
        <taxon>Gunneridae</taxon>
        <taxon>Pentapetalae</taxon>
        <taxon>asterids</taxon>
        <taxon>lamiids</taxon>
        <taxon>Gentianales</taxon>
        <taxon>Rubiaceae</taxon>
        <taxon>Cinchonoideae</taxon>
        <taxon>Cinchoneae</taxon>
        <taxon>Cinchona</taxon>
    </lineage>
</organism>
<evidence type="ECO:0000313" key="2">
    <source>
        <dbReference type="Proteomes" id="UP001630127"/>
    </source>
</evidence>
<name>A0ABD2YSD9_9GENT</name>
<accession>A0ABD2YSD9</accession>
<keyword evidence="2" id="KW-1185">Reference proteome</keyword>
<dbReference type="Proteomes" id="UP001630127">
    <property type="component" value="Unassembled WGS sequence"/>
</dbReference>
<proteinExistence type="predicted"/>
<gene>
    <name evidence="1" type="ORF">ACH5RR_029654</name>
</gene>
<comment type="caution">
    <text evidence="1">The sequence shown here is derived from an EMBL/GenBank/DDBJ whole genome shotgun (WGS) entry which is preliminary data.</text>
</comment>
<dbReference type="EMBL" id="JBJUIK010000012">
    <property type="protein sequence ID" value="KAL3510253.1"/>
    <property type="molecule type" value="Genomic_DNA"/>
</dbReference>
<evidence type="ECO:0000313" key="1">
    <source>
        <dbReference type="EMBL" id="KAL3510253.1"/>
    </source>
</evidence>
<dbReference type="AlphaFoldDB" id="A0ABD2YSD9"/>
<protein>
    <submittedName>
        <fullName evidence="1">Uncharacterized protein</fullName>
    </submittedName>
</protein>
<sequence length="109" mass="11879">MVTLQLVLQMPSLHSLFSNSLPQHPPSLPSAPSHRLNIPRALASSQKSTIITLLKIAALTTTISLIRSAQKSFAIAEESLSKWERIYLPINPGVVLLDIAFVPDDPTRG</sequence>